<protein>
    <submittedName>
        <fullName evidence="4">T9SS type A sorting domain-containing protein</fullName>
    </submittedName>
</protein>
<name>A0A5B9FUQ7_9FLAO</name>
<proteinExistence type="predicted"/>
<evidence type="ECO:0000313" key="4">
    <source>
        <dbReference type="EMBL" id="QEE48452.1"/>
    </source>
</evidence>
<accession>A0A5B9FUQ7</accession>
<feature type="signal peptide" evidence="2">
    <location>
        <begin position="1"/>
        <end position="18"/>
    </location>
</feature>
<dbReference type="OrthoDB" id="1247931at2"/>
<dbReference type="Proteomes" id="UP000321222">
    <property type="component" value="Chromosome"/>
</dbReference>
<sequence>MKKIIVLAALLLTAVTQAQSIIVFSDDAQINDGDVIVYEELGAEAGYLRLQVQNTSNQSISLKLKMDSIENGDNLANEDGVVQFCFGGYCYYTVSEGTAAPNNPDNSGLTLAPGGVNDEGDHFINAYPGDDGTGVIYNMSFIQVDAEGNQVGDALLSFQYKYEPQMGIEDFASLQNMGININNTVVKNTFDLNTTANTTLEVYAINGQLIKTVNLKTGAQSVDLSALNSGVYITRFTTEDKRTSQVRIVKN</sequence>
<organism evidence="4 5">
    <name type="scientific">Flavobacterium alkalisoli</name>
    <dbReference type="NCBI Taxonomy" id="2602769"/>
    <lineage>
        <taxon>Bacteria</taxon>
        <taxon>Pseudomonadati</taxon>
        <taxon>Bacteroidota</taxon>
        <taxon>Flavobacteriia</taxon>
        <taxon>Flavobacteriales</taxon>
        <taxon>Flavobacteriaceae</taxon>
        <taxon>Flavobacterium</taxon>
    </lineage>
</organism>
<reference evidence="4 5" key="1">
    <citation type="submission" date="2019-08" db="EMBL/GenBank/DDBJ databases">
        <title>Flavobacterium alkalisoli sp. nov., isolated from rhizosphere soil of Suaeda salsa.</title>
        <authorList>
            <person name="Sun J.-Q."/>
            <person name="Xu L."/>
        </authorList>
    </citation>
    <scope>NUCLEOTIDE SEQUENCE [LARGE SCALE GENOMIC DNA]</scope>
    <source>
        <strain evidence="4 5">XS-5</strain>
    </source>
</reference>
<evidence type="ECO:0000256" key="2">
    <source>
        <dbReference type="SAM" id="SignalP"/>
    </source>
</evidence>
<dbReference type="AlphaFoldDB" id="A0A5B9FUQ7"/>
<dbReference type="EMBL" id="CP042831">
    <property type="protein sequence ID" value="QEE48452.1"/>
    <property type="molecule type" value="Genomic_DNA"/>
</dbReference>
<dbReference type="KEGG" id="fak:FUA48_02335"/>
<feature type="domain" description="Secretion system C-terminal sorting" evidence="3">
    <location>
        <begin position="190"/>
        <end position="246"/>
    </location>
</feature>
<evidence type="ECO:0000256" key="1">
    <source>
        <dbReference type="ARBA" id="ARBA00022729"/>
    </source>
</evidence>
<dbReference type="Pfam" id="PF18962">
    <property type="entry name" value="Por_Secre_tail"/>
    <property type="match status" value="1"/>
</dbReference>
<evidence type="ECO:0000259" key="3">
    <source>
        <dbReference type="Pfam" id="PF18962"/>
    </source>
</evidence>
<feature type="chain" id="PRO_5022715603" evidence="2">
    <location>
        <begin position="19"/>
        <end position="251"/>
    </location>
</feature>
<keyword evidence="5" id="KW-1185">Reference proteome</keyword>
<dbReference type="InterPro" id="IPR026444">
    <property type="entry name" value="Secre_tail"/>
</dbReference>
<gene>
    <name evidence="4" type="ORF">FUA48_02335</name>
</gene>
<dbReference type="RefSeq" id="WP_147581936.1">
    <property type="nucleotide sequence ID" value="NZ_CP042831.1"/>
</dbReference>
<keyword evidence="1 2" id="KW-0732">Signal</keyword>
<dbReference type="NCBIfam" id="TIGR04183">
    <property type="entry name" value="Por_Secre_tail"/>
    <property type="match status" value="1"/>
</dbReference>
<evidence type="ECO:0000313" key="5">
    <source>
        <dbReference type="Proteomes" id="UP000321222"/>
    </source>
</evidence>